<evidence type="ECO:0000259" key="3">
    <source>
        <dbReference type="PROSITE" id="PS51898"/>
    </source>
</evidence>
<dbReference type="Proteomes" id="UP001159405">
    <property type="component" value="Unassembled WGS sequence"/>
</dbReference>
<dbReference type="SUPFAM" id="SSF56349">
    <property type="entry name" value="DNA breaking-rejoining enzymes"/>
    <property type="match status" value="1"/>
</dbReference>
<dbReference type="Gene3D" id="1.10.443.10">
    <property type="entry name" value="Intergrase catalytic core"/>
    <property type="match status" value="1"/>
</dbReference>
<evidence type="ECO:0000313" key="4">
    <source>
        <dbReference type="EMBL" id="CAH3174585.1"/>
    </source>
</evidence>
<dbReference type="Gene3D" id="1.10.150.130">
    <property type="match status" value="1"/>
</dbReference>
<comment type="caution">
    <text evidence="4">The sequence shown here is derived from an EMBL/GenBank/DDBJ whole genome shotgun (WGS) entry which is preliminary data.</text>
</comment>
<proteinExistence type="predicted"/>
<dbReference type="Pfam" id="PF00589">
    <property type="entry name" value="Phage_integrase"/>
    <property type="match status" value="1"/>
</dbReference>
<protein>
    <recommendedName>
        <fullName evidence="3">Tyr recombinase domain-containing protein</fullName>
    </recommendedName>
</protein>
<reference evidence="4 5" key="1">
    <citation type="submission" date="2022-05" db="EMBL/GenBank/DDBJ databases">
        <authorList>
            <consortium name="Genoscope - CEA"/>
            <person name="William W."/>
        </authorList>
    </citation>
    <scope>NUCLEOTIDE SEQUENCE [LARGE SCALE GENOMIC DNA]</scope>
</reference>
<dbReference type="PROSITE" id="PS51898">
    <property type="entry name" value="TYR_RECOMBINASE"/>
    <property type="match status" value="1"/>
</dbReference>
<dbReference type="PANTHER" id="PTHR34605:SF6">
    <property type="entry name" value="TYR RECOMBINASE DOMAIN-CONTAINING PROTEIN"/>
    <property type="match status" value="1"/>
</dbReference>
<dbReference type="InterPro" id="IPR002104">
    <property type="entry name" value="Integrase_catalytic"/>
</dbReference>
<evidence type="ECO:0000256" key="2">
    <source>
        <dbReference type="ARBA" id="ARBA00023172"/>
    </source>
</evidence>
<evidence type="ECO:0000313" key="5">
    <source>
        <dbReference type="Proteomes" id="UP001159405"/>
    </source>
</evidence>
<dbReference type="InterPro" id="IPR052925">
    <property type="entry name" value="Phage_Integrase-like_Recomb"/>
</dbReference>
<dbReference type="InterPro" id="IPR011010">
    <property type="entry name" value="DNA_brk_join_enz"/>
</dbReference>
<name>A0ABN8R945_9CNID</name>
<gene>
    <name evidence="4" type="ORF">PLOB_00015381</name>
</gene>
<keyword evidence="1" id="KW-0238">DNA-binding</keyword>
<dbReference type="InterPro" id="IPR010998">
    <property type="entry name" value="Integrase_recombinase_N"/>
</dbReference>
<dbReference type="PANTHER" id="PTHR34605">
    <property type="entry name" value="PHAGE_INTEGRASE DOMAIN-CONTAINING PROTEIN"/>
    <property type="match status" value="1"/>
</dbReference>
<dbReference type="EMBL" id="CALNXK010000192">
    <property type="protein sequence ID" value="CAH3174585.1"/>
    <property type="molecule type" value="Genomic_DNA"/>
</dbReference>
<keyword evidence="2" id="KW-0233">DNA recombination</keyword>
<organism evidence="4 5">
    <name type="scientific">Porites lobata</name>
    <dbReference type="NCBI Taxonomy" id="104759"/>
    <lineage>
        <taxon>Eukaryota</taxon>
        <taxon>Metazoa</taxon>
        <taxon>Cnidaria</taxon>
        <taxon>Anthozoa</taxon>
        <taxon>Hexacorallia</taxon>
        <taxon>Scleractinia</taxon>
        <taxon>Fungiina</taxon>
        <taxon>Poritidae</taxon>
        <taxon>Porites</taxon>
    </lineage>
</organism>
<sequence length="403" mass="45351">MTRSLYAIVNTKMSWNSTVELSKEAYAELVFWNQNVDCLNCRSPWLPPSLPAKFVYSDASVHACGSFIQNENKVFHQNWSPAERKKSSTWRELKTVELALISFAPSLHNVFQKGLWQEVFKDPDLQSLSARLQTTILSARAPATEQSTRSSSSVDTAFYSIKWAHESAGLVSPTDNPLVNRVREAAKRISGAKRCHRKEPLSIEIIKDIISAADLSNTLQLRNICLYFLCYAGFFRSEEATSIRRNHITFHDGYMTIKVEKSKTDQLRQGDEVIIAQSGGSACAVSILRDYLSRLNIDPHSDELIFRQLVKTKSFYKLVNKDKPISYTTFRDHLSKSLRSVVPDPSVYGTHSFRSGGATKAANSGVGERVFQRHGRWKNVSAKDGYVKDNITSRISVSKSLGL</sequence>
<keyword evidence="5" id="KW-1185">Reference proteome</keyword>
<feature type="domain" description="Tyr recombinase" evidence="3">
    <location>
        <begin position="196"/>
        <end position="399"/>
    </location>
</feature>
<dbReference type="InterPro" id="IPR013762">
    <property type="entry name" value="Integrase-like_cat_sf"/>
</dbReference>
<evidence type="ECO:0000256" key="1">
    <source>
        <dbReference type="ARBA" id="ARBA00023125"/>
    </source>
</evidence>
<accession>A0ABN8R945</accession>